<dbReference type="InterPro" id="IPR002500">
    <property type="entry name" value="PAPS_reduct_dom"/>
</dbReference>
<dbReference type="Pfam" id="PF01507">
    <property type="entry name" value="PAPS_reduct"/>
    <property type="match status" value="1"/>
</dbReference>
<dbReference type="Proteomes" id="UP001342826">
    <property type="component" value="Unassembled WGS sequence"/>
</dbReference>
<accession>A0ABU6NSZ2</accession>
<keyword evidence="3" id="KW-1185">Reference proteome</keyword>
<sequence>MTRLNKGNNVCKNHIIFFSGGKSSFAVADYVKTNFPNDNIVLYFTDTMWESDDLYRFIYQAADRLELPLLTHSKGLNPLELMFERKLVFNNMIGDCSKILKIEVASNYLKKGIVPPIEKWRNKQFLKNEQFIEDATLYFGIGFEEFHRADSIIKNWKPFTVAMPLIDHIIDNDEVLKKYNLRQPILYDYGFSHNNCNARCVKAGHGHYKNLLKTMPDVFYEIMRQEHHIKMYVSAYRYITNTDLPEEDIIPEDVQEIMLRELDEAYRDYFYGKAEKPKLFIHPAVTAAPKYAEITQYSFMKKSKSGVVKPYPIRELMFDVVGKPFDSYGVKLGEAQQLTIFQFLENKPKIDDFDIGGCGCFVDYDNACPL</sequence>
<dbReference type="SUPFAM" id="SSF52402">
    <property type="entry name" value="Adenine nucleotide alpha hydrolases-like"/>
    <property type="match status" value="1"/>
</dbReference>
<feature type="domain" description="Phosphoadenosine phosphosulphate reductase" evidence="1">
    <location>
        <begin position="14"/>
        <end position="111"/>
    </location>
</feature>
<gene>
    <name evidence="2" type="ORF">P9271_02705</name>
</gene>
<dbReference type="EMBL" id="JARTFS010000002">
    <property type="protein sequence ID" value="MED4400268.1"/>
    <property type="molecule type" value="Genomic_DNA"/>
</dbReference>
<evidence type="ECO:0000313" key="3">
    <source>
        <dbReference type="Proteomes" id="UP001342826"/>
    </source>
</evidence>
<dbReference type="RefSeq" id="WP_328014845.1">
    <property type="nucleotide sequence ID" value="NZ_JARTFS010000002.1"/>
</dbReference>
<evidence type="ECO:0000259" key="1">
    <source>
        <dbReference type="Pfam" id="PF01507"/>
    </source>
</evidence>
<proteinExistence type="predicted"/>
<dbReference type="InterPro" id="IPR014729">
    <property type="entry name" value="Rossmann-like_a/b/a_fold"/>
</dbReference>
<reference evidence="2 3" key="1">
    <citation type="submission" date="2023-03" db="EMBL/GenBank/DDBJ databases">
        <title>Bacillus Genome Sequencing.</title>
        <authorList>
            <person name="Dunlap C."/>
        </authorList>
    </citation>
    <scope>NUCLEOTIDE SEQUENCE [LARGE SCALE GENOMIC DNA]</scope>
    <source>
        <strain evidence="2 3">NRS-1717</strain>
    </source>
</reference>
<dbReference type="Gene3D" id="3.40.50.620">
    <property type="entry name" value="HUPs"/>
    <property type="match status" value="1"/>
</dbReference>
<organism evidence="2 3">
    <name type="scientific">Metabacillus fastidiosus</name>
    <dbReference type="NCBI Taxonomy" id="1458"/>
    <lineage>
        <taxon>Bacteria</taxon>
        <taxon>Bacillati</taxon>
        <taxon>Bacillota</taxon>
        <taxon>Bacilli</taxon>
        <taxon>Bacillales</taxon>
        <taxon>Bacillaceae</taxon>
        <taxon>Metabacillus</taxon>
    </lineage>
</organism>
<protein>
    <submittedName>
        <fullName evidence="2">Phosphoadenosine phosphosulfate reductase family protein</fullName>
    </submittedName>
</protein>
<name>A0ABU6NSZ2_9BACI</name>
<evidence type="ECO:0000313" key="2">
    <source>
        <dbReference type="EMBL" id="MED4400268.1"/>
    </source>
</evidence>
<comment type="caution">
    <text evidence="2">The sequence shown here is derived from an EMBL/GenBank/DDBJ whole genome shotgun (WGS) entry which is preliminary data.</text>
</comment>